<dbReference type="InterPro" id="IPR013083">
    <property type="entry name" value="Znf_RING/FYVE/PHD"/>
</dbReference>
<dbReference type="EMBL" id="CM000639">
    <property type="protein sequence ID" value="EED95106.1"/>
    <property type="molecule type" value="Genomic_DNA"/>
</dbReference>
<dbReference type="FunFam" id="3.30.40.10:FF:000677">
    <property type="entry name" value="E3 ubiquitin-protein ligase SDIR1"/>
    <property type="match status" value="1"/>
</dbReference>
<dbReference type="PROSITE" id="PS50089">
    <property type="entry name" value="ZF_RING_2"/>
    <property type="match status" value="1"/>
</dbReference>
<dbReference type="InterPro" id="IPR051834">
    <property type="entry name" value="RING_finger_E3_ligase"/>
</dbReference>
<dbReference type="InterPro" id="IPR001841">
    <property type="entry name" value="Znf_RING"/>
</dbReference>
<reference evidence="7 8" key="1">
    <citation type="journal article" date="2004" name="Science">
        <title>The genome of the diatom Thalassiosira pseudonana: ecology, evolution, and metabolism.</title>
        <authorList>
            <person name="Armbrust E.V."/>
            <person name="Berges J.A."/>
            <person name="Bowler C."/>
            <person name="Green B.R."/>
            <person name="Martinez D."/>
            <person name="Putnam N.H."/>
            <person name="Zhou S."/>
            <person name="Allen A.E."/>
            <person name="Apt K.E."/>
            <person name="Bechner M."/>
            <person name="Brzezinski M.A."/>
            <person name="Chaal B.K."/>
            <person name="Chiovitti A."/>
            <person name="Davis A.K."/>
            <person name="Demarest M.S."/>
            <person name="Detter J.C."/>
            <person name="Glavina T."/>
            <person name="Goodstein D."/>
            <person name="Hadi M.Z."/>
            <person name="Hellsten U."/>
            <person name="Hildebrand M."/>
            <person name="Jenkins B.D."/>
            <person name="Jurka J."/>
            <person name="Kapitonov V.V."/>
            <person name="Kroger N."/>
            <person name="Lau W.W."/>
            <person name="Lane T.W."/>
            <person name="Larimer F.W."/>
            <person name="Lippmeier J.C."/>
            <person name="Lucas S."/>
            <person name="Medina M."/>
            <person name="Montsant A."/>
            <person name="Obornik M."/>
            <person name="Parker M.S."/>
            <person name="Palenik B."/>
            <person name="Pazour G.J."/>
            <person name="Richardson P.M."/>
            <person name="Rynearson T.A."/>
            <person name="Saito M.A."/>
            <person name="Schwartz D.C."/>
            <person name="Thamatrakoln K."/>
            <person name="Valentin K."/>
            <person name="Vardi A."/>
            <person name="Wilkerson F.P."/>
            <person name="Rokhsar D.S."/>
        </authorList>
    </citation>
    <scope>NUCLEOTIDE SEQUENCE [LARGE SCALE GENOMIC DNA]</scope>
    <source>
        <strain evidence="7 8">CCMP1335</strain>
    </source>
</reference>
<feature type="region of interest" description="Disordered" evidence="5">
    <location>
        <begin position="119"/>
        <end position="150"/>
    </location>
</feature>
<dbReference type="HOGENOM" id="CLU_872870_0_0_1"/>
<evidence type="ECO:0000313" key="8">
    <source>
        <dbReference type="Proteomes" id="UP000001449"/>
    </source>
</evidence>
<dbReference type="PaxDb" id="35128-Thaps21140"/>
<dbReference type="STRING" id="35128.B8BTJ4"/>
<dbReference type="CDD" id="cd16454">
    <property type="entry name" value="RING-H2_PA-TM-RING"/>
    <property type="match status" value="1"/>
</dbReference>
<evidence type="ECO:0000256" key="2">
    <source>
        <dbReference type="ARBA" id="ARBA00022771"/>
    </source>
</evidence>
<dbReference type="GO" id="GO:0008270">
    <property type="term" value="F:zinc ion binding"/>
    <property type="evidence" value="ECO:0007669"/>
    <property type="project" value="UniProtKB-KW"/>
</dbReference>
<keyword evidence="1" id="KW-0479">Metal-binding</keyword>
<dbReference type="Gene3D" id="3.30.40.10">
    <property type="entry name" value="Zinc/RING finger domain, C3HC4 (zinc finger)"/>
    <property type="match status" value="1"/>
</dbReference>
<dbReference type="InParanoid" id="B8BTJ4"/>
<dbReference type="eggNOG" id="KOG0800">
    <property type="taxonomic scope" value="Eukaryota"/>
</dbReference>
<protein>
    <recommendedName>
        <fullName evidence="6">RING-type domain-containing protein</fullName>
    </recommendedName>
</protein>
<evidence type="ECO:0000256" key="5">
    <source>
        <dbReference type="SAM" id="MobiDB-lite"/>
    </source>
</evidence>
<feature type="compositionally biased region" description="Basic and acidic residues" evidence="5">
    <location>
        <begin position="1"/>
        <end position="16"/>
    </location>
</feature>
<evidence type="ECO:0000256" key="1">
    <source>
        <dbReference type="ARBA" id="ARBA00022723"/>
    </source>
</evidence>
<keyword evidence="8" id="KW-1185">Reference proteome</keyword>
<dbReference type="GO" id="GO:0006511">
    <property type="term" value="P:ubiquitin-dependent protein catabolic process"/>
    <property type="evidence" value="ECO:0000318"/>
    <property type="project" value="GO_Central"/>
</dbReference>
<evidence type="ECO:0000313" key="7">
    <source>
        <dbReference type="EMBL" id="EED95106.1"/>
    </source>
</evidence>
<dbReference type="SUPFAM" id="SSF57850">
    <property type="entry name" value="RING/U-box"/>
    <property type="match status" value="1"/>
</dbReference>
<evidence type="ECO:0000256" key="4">
    <source>
        <dbReference type="PROSITE-ProRule" id="PRU00175"/>
    </source>
</evidence>
<organism evidence="7 8">
    <name type="scientific">Thalassiosira pseudonana</name>
    <name type="common">Marine diatom</name>
    <name type="synonym">Cyclotella nana</name>
    <dbReference type="NCBI Taxonomy" id="35128"/>
    <lineage>
        <taxon>Eukaryota</taxon>
        <taxon>Sar</taxon>
        <taxon>Stramenopiles</taxon>
        <taxon>Ochrophyta</taxon>
        <taxon>Bacillariophyta</taxon>
        <taxon>Coscinodiscophyceae</taxon>
        <taxon>Thalassiosirophycidae</taxon>
        <taxon>Thalassiosirales</taxon>
        <taxon>Thalassiosiraceae</taxon>
        <taxon>Thalassiosira</taxon>
    </lineage>
</organism>
<dbReference type="Pfam" id="PF13639">
    <property type="entry name" value="zf-RING_2"/>
    <property type="match status" value="1"/>
</dbReference>
<dbReference type="AlphaFoldDB" id="B8BTJ4"/>
<dbReference type="KEGG" id="tps:THAPSDRAFT_21140"/>
<dbReference type="PANTHER" id="PTHR45931:SF3">
    <property type="entry name" value="RING ZINC FINGER-CONTAINING PROTEIN"/>
    <property type="match status" value="1"/>
</dbReference>
<keyword evidence="3" id="KW-0862">Zinc</keyword>
<keyword evidence="2 4" id="KW-0863">Zinc-finger</keyword>
<proteinExistence type="predicted"/>
<reference evidence="7 8" key="2">
    <citation type="journal article" date="2008" name="Nature">
        <title>The Phaeodactylum genome reveals the evolutionary history of diatom genomes.</title>
        <authorList>
            <person name="Bowler C."/>
            <person name="Allen A.E."/>
            <person name="Badger J.H."/>
            <person name="Grimwood J."/>
            <person name="Jabbari K."/>
            <person name="Kuo A."/>
            <person name="Maheswari U."/>
            <person name="Martens C."/>
            <person name="Maumus F."/>
            <person name="Otillar R.P."/>
            <person name="Rayko E."/>
            <person name="Salamov A."/>
            <person name="Vandepoele K."/>
            <person name="Beszteri B."/>
            <person name="Gruber A."/>
            <person name="Heijde M."/>
            <person name="Katinka M."/>
            <person name="Mock T."/>
            <person name="Valentin K."/>
            <person name="Verret F."/>
            <person name="Berges J.A."/>
            <person name="Brownlee C."/>
            <person name="Cadoret J.P."/>
            <person name="Chiovitti A."/>
            <person name="Choi C.J."/>
            <person name="Coesel S."/>
            <person name="De Martino A."/>
            <person name="Detter J.C."/>
            <person name="Durkin C."/>
            <person name="Falciatore A."/>
            <person name="Fournet J."/>
            <person name="Haruta M."/>
            <person name="Huysman M.J."/>
            <person name="Jenkins B.D."/>
            <person name="Jiroutova K."/>
            <person name="Jorgensen R.E."/>
            <person name="Joubert Y."/>
            <person name="Kaplan A."/>
            <person name="Kroger N."/>
            <person name="Kroth P.G."/>
            <person name="La Roche J."/>
            <person name="Lindquist E."/>
            <person name="Lommer M."/>
            <person name="Martin-Jezequel V."/>
            <person name="Lopez P.J."/>
            <person name="Lucas S."/>
            <person name="Mangogna M."/>
            <person name="McGinnis K."/>
            <person name="Medlin L.K."/>
            <person name="Montsant A."/>
            <person name="Oudot-Le Secq M.P."/>
            <person name="Napoli C."/>
            <person name="Obornik M."/>
            <person name="Parker M.S."/>
            <person name="Petit J.L."/>
            <person name="Porcel B.M."/>
            <person name="Poulsen N."/>
            <person name="Robison M."/>
            <person name="Rychlewski L."/>
            <person name="Rynearson T.A."/>
            <person name="Schmutz J."/>
            <person name="Shapiro H."/>
            <person name="Siaut M."/>
            <person name="Stanley M."/>
            <person name="Sussman M.R."/>
            <person name="Taylor A.R."/>
            <person name="Vardi A."/>
            <person name="von Dassow P."/>
            <person name="Vyverman W."/>
            <person name="Willis A."/>
            <person name="Wyrwicz L.S."/>
            <person name="Rokhsar D.S."/>
            <person name="Weissenbach J."/>
            <person name="Armbrust E.V."/>
            <person name="Green B.R."/>
            <person name="Van de Peer Y."/>
            <person name="Grigoriev I.V."/>
        </authorList>
    </citation>
    <scope>NUCLEOTIDE SEQUENCE [LARGE SCALE GENOMIC DNA]</scope>
    <source>
        <strain evidence="7 8">CCMP1335</strain>
    </source>
</reference>
<evidence type="ECO:0000256" key="3">
    <source>
        <dbReference type="ARBA" id="ARBA00022833"/>
    </source>
</evidence>
<dbReference type="SMART" id="SM00184">
    <property type="entry name" value="RING"/>
    <property type="match status" value="1"/>
</dbReference>
<dbReference type="GO" id="GO:0061630">
    <property type="term" value="F:ubiquitin protein ligase activity"/>
    <property type="evidence" value="ECO:0000318"/>
    <property type="project" value="GO_Central"/>
</dbReference>
<dbReference type="PANTHER" id="PTHR45931">
    <property type="entry name" value="SI:CH211-59O9.10"/>
    <property type="match status" value="1"/>
</dbReference>
<feature type="region of interest" description="Disordered" evidence="5">
    <location>
        <begin position="60"/>
        <end position="85"/>
    </location>
</feature>
<dbReference type="Proteomes" id="UP000001449">
    <property type="component" value="Chromosome 2"/>
</dbReference>
<accession>B8BTJ4</accession>
<feature type="compositionally biased region" description="Acidic residues" evidence="5">
    <location>
        <begin position="124"/>
        <end position="134"/>
    </location>
</feature>
<name>B8BTJ4_THAPS</name>
<gene>
    <name evidence="7" type="ORF">THAPSDRAFT_21140</name>
</gene>
<feature type="region of interest" description="Disordered" evidence="5">
    <location>
        <begin position="1"/>
        <end position="26"/>
    </location>
</feature>
<dbReference type="GeneID" id="7452200"/>
<feature type="domain" description="RING-type" evidence="6">
    <location>
        <begin position="273"/>
        <end position="314"/>
    </location>
</feature>
<dbReference type="RefSeq" id="XP_002287663.1">
    <property type="nucleotide sequence ID" value="XM_002287627.1"/>
</dbReference>
<evidence type="ECO:0000259" key="6">
    <source>
        <dbReference type="PROSITE" id="PS50089"/>
    </source>
</evidence>
<sequence>MRKKEAEERAEKEALKKASNNTTGTISEGLYHDSVMSKSINATTTDEDYLKKLIGLQVKRTPSRKNLGPGPSHAKTTSQAGHGDGGGGGGLLPLMLMMISCTIFRLCLSSAIERFAEDHPEVSLPEEEPSESEDERGGGRSRGGFSSFMTNISGGREAVRLRRRARAARAQRQFQAFVDRLNIQREQNGERQISAESLRLVVSSRDFTGNDYDRLWQFNEENGPAVGSFFSSIGATDAEINRCPSRTLEVGDDLLRPRTQQQQADGANDEHRCSVCLEQYQVGDVVRTIPCFHSFHASCIDPWMREKAECPVCKHSAIG</sequence>